<feature type="region of interest" description="Disordered" evidence="7">
    <location>
        <begin position="41"/>
        <end position="80"/>
    </location>
</feature>
<dbReference type="SUPFAM" id="SSF143034">
    <property type="entry name" value="L35p-like"/>
    <property type="match status" value="1"/>
</dbReference>
<dbReference type="InterPro" id="IPR001706">
    <property type="entry name" value="Ribosomal_bL35"/>
</dbReference>
<dbReference type="InterPro" id="IPR021137">
    <property type="entry name" value="Ribosomal_bL35-like"/>
</dbReference>
<sequence>MADWGADLSPKPGDFAILTAVVQSLIPRGLGRTGFCQGLPAKGSGKAGNTMPKLKTHSGAAKRFKKTASGKFKRGQSKMRHILTSKDSKTKSKLGRIVLVSVADTPKVARMLPYA</sequence>
<dbReference type="PROSITE" id="PS00936">
    <property type="entry name" value="RIBOSOMAL_L35"/>
    <property type="match status" value="1"/>
</dbReference>
<feature type="compositionally biased region" description="Basic residues" evidence="7">
    <location>
        <begin position="54"/>
        <end position="80"/>
    </location>
</feature>
<dbReference type="AlphaFoldDB" id="A0A1H6A4D4"/>
<evidence type="ECO:0000256" key="4">
    <source>
        <dbReference type="ARBA" id="ARBA00071664"/>
    </source>
</evidence>
<keyword evidence="3 5" id="KW-0687">Ribonucleoprotein</keyword>
<dbReference type="InterPro" id="IPR037229">
    <property type="entry name" value="Ribosomal_bL35_sf"/>
</dbReference>
<dbReference type="Gene3D" id="4.10.410.60">
    <property type="match status" value="1"/>
</dbReference>
<evidence type="ECO:0000313" key="9">
    <source>
        <dbReference type="Proteomes" id="UP000236728"/>
    </source>
</evidence>
<dbReference type="Proteomes" id="UP000236728">
    <property type="component" value="Unassembled WGS sequence"/>
</dbReference>
<evidence type="ECO:0000256" key="7">
    <source>
        <dbReference type="SAM" id="MobiDB-lite"/>
    </source>
</evidence>
<dbReference type="Pfam" id="PF01632">
    <property type="entry name" value="Ribosomal_L35p"/>
    <property type="match status" value="1"/>
</dbReference>
<evidence type="ECO:0000313" key="8">
    <source>
        <dbReference type="EMBL" id="SEG43593.1"/>
    </source>
</evidence>
<dbReference type="PANTHER" id="PTHR33343:SF1">
    <property type="entry name" value="LARGE RIBOSOMAL SUBUNIT PROTEIN BL35M"/>
    <property type="match status" value="1"/>
</dbReference>
<dbReference type="PRINTS" id="PR00064">
    <property type="entry name" value="RIBOSOMALL35"/>
</dbReference>
<protein>
    <recommendedName>
        <fullName evidence="4 5">Large ribosomal subunit protein bL35</fullName>
    </recommendedName>
</protein>
<gene>
    <name evidence="5" type="primary">rpmI</name>
    <name evidence="8" type="ORF">SAMN05421819_2923</name>
</gene>
<dbReference type="GO" id="GO:0022625">
    <property type="term" value="C:cytosolic large ribosomal subunit"/>
    <property type="evidence" value="ECO:0007669"/>
    <property type="project" value="TreeGrafter"/>
</dbReference>
<dbReference type="HAMAP" id="MF_00514">
    <property type="entry name" value="Ribosomal_bL35"/>
    <property type="match status" value="1"/>
</dbReference>
<dbReference type="EMBL" id="FNVA01000005">
    <property type="protein sequence ID" value="SEG43593.1"/>
    <property type="molecule type" value="Genomic_DNA"/>
</dbReference>
<dbReference type="InterPro" id="IPR018265">
    <property type="entry name" value="Ribosomal_bL35_CS"/>
</dbReference>
<dbReference type="FunFam" id="4.10.410.60:FF:000001">
    <property type="entry name" value="50S ribosomal protein L35"/>
    <property type="match status" value="1"/>
</dbReference>
<evidence type="ECO:0000256" key="3">
    <source>
        <dbReference type="ARBA" id="ARBA00023274"/>
    </source>
</evidence>
<dbReference type="PANTHER" id="PTHR33343">
    <property type="entry name" value="54S RIBOSOMAL PROTEIN BL35M"/>
    <property type="match status" value="1"/>
</dbReference>
<evidence type="ECO:0000256" key="5">
    <source>
        <dbReference type="HAMAP-Rule" id="MF_00514"/>
    </source>
</evidence>
<dbReference type="NCBIfam" id="TIGR00001">
    <property type="entry name" value="rpmI_bact"/>
    <property type="match status" value="1"/>
</dbReference>
<keyword evidence="2 5" id="KW-0689">Ribosomal protein</keyword>
<dbReference type="GO" id="GO:0003735">
    <property type="term" value="F:structural constituent of ribosome"/>
    <property type="evidence" value="ECO:0007669"/>
    <property type="project" value="InterPro"/>
</dbReference>
<evidence type="ECO:0000256" key="1">
    <source>
        <dbReference type="ARBA" id="ARBA00006598"/>
    </source>
</evidence>
<dbReference type="GO" id="GO:0006412">
    <property type="term" value="P:translation"/>
    <property type="evidence" value="ECO:0007669"/>
    <property type="project" value="UniProtKB-UniRule"/>
</dbReference>
<organism evidence="8 9">
    <name type="scientific">Bryocella elongata</name>
    <dbReference type="NCBI Taxonomy" id="863522"/>
    <lineage>
        <taxon>Bacteria</taxon>
        <taxon>Pseudomonadati</taxon>
        <taxon>Acidobacteriota</taxon>
        <taxon>Terriglobia</taxon>
        <taxon>Terriglobales</taxon>
        <taxon>Acidobacteriaceae</taxon>
        <taxon>Bryocella</taxon>
    </lineage>
</organism>
<comment type="similarity">
    <text evidence="1 5 6">Belongs to the bacterial ribosomal protein bL35 family.</text>
</comment>
<accession>A0A1H6A4D4</accession>
<evidence type="ECO:0000256" key="2">
    <source>
        <dbReference type="ARBA" id="ARBA00022980"/>
    </source>
</evidence>
<reference evidence="8 9" key="1">
    <citation type="submission" date="2016-10" db="EMBL/GenBank/DDBJ databases">
        <authorList>
            <person name="de Groot N.N."/>
        </authorList>
    </citation>
    <scope>NUCLEOTIDE SEQUENCE [LARGE SCALE GENOMIC DNA]</scope>
    <source>
        <strain evidence="8 9">DSM 22489</strain>
    </source>
</reference>
<keyword evidence="9" id="KW-1185">Reference proteome</keyword>
<proteinExistence type="inferred from homology"/>
<name>A0A1H6A4D4_9BACT</name>
<evidence type="ECO:0000256" key="6">
    <source>
        <dbReference type="RuleBase" id="RU000568"/>
    </source>
</evidence>